<name>A0AA38ULP2_9AGAR</name>
<accession>A0AA38ULP2</accession>
<organism evidence="2 3">
    <name type="scientific">Lentinula raphanica</name>
    <dbReference type="NCBI Taxonomy" id="153919"/>
    <lineage>
        <taxon>Eukaryota</taxon>
        <taxon>Fungi</taxon>
        <taxon>Dikarya</taxon>
        <taxon>Basidiomycota</taxon>
        <taxon>Agaricomycotina</taxon>
        <taxon>Agaricomycetes</taxon>
        <taxon>Agaricomycetidae</taxon>
        <taxon>Agaricales</taxon>
        <taxon>Marasmiineae</taxon>
        <taxon>Omphalotaceae</taxon>
        <taxon>Lentinula</taxon>
    </lineage>
</organism>
<dbReference type="Proteomes" id="UP001163846">
    <property type="component" value="Unassembled WGS sequence"/>
</dbReference>
<sequence>MVISAETQKKKKPPSFKHYPAAKAKSLKKAWVEKAKIKRKWKTERQKMGLPSKSLSVEEDTNGIEENEMISDTESEDKVENKSDNEAQSLPISKSSAKPPAESSQKSSRLMHASASRSNSQHRDVPDLRELTRKAYSRETLHTYKSQPSNQRGGNGGRGRGRGGTRGRGQPDMRLRMGVMLEKIKRDFS</sequence>
<dbReference type="EMBL" id="MU805939">
    <property type="protein sequence ID" value="KAJ3845281.1"/>
    <property type="molecule type" value="Genomic_DNA"/>
</dbReference>
<dbReference type="AlphaFoldDB" id="A0AA38ULP2"/>
<gene>
    <name evidence="2" type="ORF">F5878DRAFT_524054</name>
</gene>
<evidence type="ECO:0000313" key="2">
    <source>
        <dbReference type="EMBL" id="KAJ3845281.1"/>
    </source>
</evidence>
<evidence type="ECO:0008006" key="4">
    <source>
        <dbReference type="Google" id="ProtNLM"/>
    </source>
</evidence>
<feature type="compositionally biased region" description="Acidic residues" evidence="1">
    <location>
        <begin position="57"/>
        <end position="75"/>
    </location>
</feature>
<feature type="compositionally biased region" description="Basic and acidic residues" evidence="1">
    <location>
        <begin position="121"/>
        <end position="142"/>
    </location>
</feature>
<proteinExistence type="predicted"/>
<feature type="region of interest" description="Disordered" evidence="1">
    <location>
        <begin position="1"/>
        <end position="189"/>
    </location>
</feature>
<protein>
    <recommendedName>
        <fullName evidence="4">rRNA-processing protein FYV7</fullName>
    </recommendedName>
</protein>
<feature type="compositionally biased region" description="Basic and acidic residues" evidence="1">
    <location>
        <begin position="76"/>
        <end position="85"/>
    </location>
</feature>
<evidence type="ECO:0000256" key="1">
    <source>
        <dbReference type="SAM" id="MobiDB-lite"/>
    </source>
</evidence>
<reference evidence="2" key="1">
    <citation type="submission" date="2022-08" db="EMBL/GenBank/DDBJ databases">
        <authorList>
            <consortium name="DOE Joint Genome Institute"/>
            <person name="Min B."/>
            <person name="Riley R."/>
            <person name="Sierra-Patev S."/>
            <person name="Naranjo-Ortiz M."/>
            <person name="Looney B."/>
            <person name="Konkel Z."/>
            <person name="Slot J.C."/>
            <person name="Sakamoto Y."/>
            <person name="Steenwyk J.L."/>
            <person name="Rokas A."/>
            <person name="Carro J."/>
            <person name="Camarero S."/>
            <person name="Ferreira P."/>
            <person name="Molpeceres G."/>
            <person name="Ruiz-Duenas F.J."/>
            <person name="Serrano A."/>
            <person name="Henrissat B."/>
            <person name="Drula E."/>
            <person name="Hughes K.W."/>
            <person name="Mata J.L."/>
            <person name="Ishikawa N.K."/>
            <person name="Vargas-Isla R."/>
            <person name="Ushijima S."/>
            <person name="Smith C.A."/>
            <person name="Ahrendt S."/>
            <person name="Andreopoulos W."/>
            <person name="He G."/>
            <person name="Labutti K."/>
            <person name="Lipzen A."/>
            <person name="Ng V."/>
            <person name="Sandor L."/>
            <person name="Barry K."/>
            <person name="Martinez A.T."/>
            <person name="Xiao Y."/>
            <person name="Gibbons J.G."/>
            <person name="Terashima K."/>
            <person name="Hibbett D.S."/>
            <person name="Grigoriev I.V."/>
        </authorList>
    </citation>
    <scope>NUCLEOTIDE SEQUENCE</scope>
    <source>
        <strain evidence="2">TFB9207</strain>
    </source>
</reference>
<keyword evidence="3" id="KW-1185">Reference proteome</keyword>
<comment type="caution">
    <text evidence="2">The sequence shown here is derived from an EMBL/GenBank/DDBJ whole genome shotgun (WGS) entry which is preliminary data.</text>
</comment>
<feature type="compositionally biased region" description="Low complexity" evidence="1">
    <location>
        <begin position="89"/>
        <end position="108"/>
    </location>
</feature>
<evidence type="ECO:0000313" key="3">
    <source>
        <dbReference type="Proteomes" id="UP001163846"/>
    </source>
</evidence>